<dbReference type="GO" id="GO:0016020">
    <property type="term" value="C:membrane"/>
    <property type="evidence" value="ECO:0007669"/>
    <property type="project" value="InterPro"/>
</dbReference>
<evidence type="ECO:0000256" key="4">
    <source>
        <dbReference type="ARBA" id="ARBA00022967"/>
    </source>
</evidence>
<evidence type="ECO:0000256" key="6">
    <source>
        <dbReference type="ARBA" id="ARBA00023136"/>
    </source>
</evidence>
<evidence type="ECO:0000313" key="7">
    <source>
        <dbReference type="EMBL" id="EPY02542.1"/>
    </source>
</evidence>
<protein>
    <submittedName>
        <fullName evidence="7">RnfABCDGE type electron transport complex subunit A</fullName>
    </submittedName>
</protein>
<dbReference type="GO" id="GO:0012505">
    <property type="term" value="C:endomembrane system"/>
    <property type="evidence" value="ECO:0007669"/>
    <property type="project" value="UniProtKB-SubCell"/>
</dbReference>
<dbReference type="EMBL" id="AQPH01000012">
    <property type="protein sequence ID" value="EPY02542.1"/>
    <property type="molecule type" value="Genomic_DNA"/>
</dbReference>
<organism evidence="7 8">
    <name type="scientific">Magnetospirillum fulvum MGU-K5</name>
    <dbReference type="NCBI Taxonomy" id="1316936"/>
    <lineage>
        <taxon>Bacteria</taxon>
        <taxon>Pseudomonadati</taxon>
        <taxon>Pseudomonadota</taxon>
        <taxon>Alphaproteobacteria</taxon>
        <taxon>Rhodospirillales</taxon>
        <taxon>Rhodospirillaceae</taxon>
        <taxon>Magnetospirillum</taxon>
    </lineage>
</organism>
<sequence>MHDLLLLIVGAALVNNVVLARFLGLCSFMGVTTK</sequence>
<reference evidence="7 8" key="1">
    <citation type="submission" date="2013-04" db="EMBL/GenBank/DDBJ databases">
        <authorList>
            <person name="Kuznetsov B."/>
            <person name="Ivanovsky R."/>
        </authorList>
    </citation>
    <scope>NUCLEOTIDE SEQUENCE [LARGE SCALE GENOMIC DNA]</scope>
    <source>
        <strain evidence="7 8">MGU-K5</strain>
    </source>
</reference>
<keyword evidence="4" id="KW-1278">Translocase</keyword>
<keyword evidence="2" id="KW-0813">Transport</keyword>
<comment type="caution">
    <text evidence="7">The sequence shown here is derived from an EMBL/GenBank/DDBJ whole genome shotgun (WGS) entry which is preliminary data.</text>
</comment>
<dbReference type="AlphaFoldDB" id="S9S9K1"/>
<accession>S9S9K1</accession>
<gene>
    <name evidence="7" type="ORF">K678_04986</name>
</gene>
<evidence type="ECO:0000313" key="8">
    <source>
        <dbReference type="Proteomes" id="UP000015350"/>
    </source>
</evidence>
<dbReference type="STRING" id="1316936.K678_04986"/>
<evidence type="ECO:0000256" key="1">
    <source>
        <dbReference type="ARBA" id="ARBA00004127"/>
    </source>
</evidence>
<comment type="subcellular location">
    <subcellularLocation>
        <location evidence="1">Endomembrane system</location>
        <topology evidence="1">Multi-pass membrane protein</topology>
    </subcellularLocation>
</comment>
<feature type="non-terminal residue" evidence="7">
    <location>
        <position position="34"/>
    </location>
</feature>
<keyword evidence="5" id="KW-1133">Transmembrane helix</keyword>
<dbReference type="Pfam" id="PF02508">
    <property type="entry name" value="Rnf-Nqr"/>
    <property type="match status" value="1"/>
</dbReference>
<evidence type="ECO:0000256" key="3">
    <source>
        <dbReference type="ARBA" id="ARBA00022692"/>
    </source>
</evidence>
<dbReference type="Proteomes" id="UP000015350">
    <property type="component" value="Unassembled WGS sequence"/>
</dbReference>
<keyword evidence="6" id="KW-0472">Membrane</keyword>
<dbReference type="RefSeq" id="WP_021131362.1">
    <property type="nucleotide sequence ID" value="NZ_AQPH01000012.1"/>
</dbReference>
<name>S9S9K1_MAGFU</name>
<dbReference type="InterPro" id="IPR003667">
    <property type="entry name" value="NqrDE/RnfAE"/>
</dbReference>
<evidence type="ECO:0000256" key="2">
    <source>
        <dbReference type="ARBA" id="ARBA00022448"/>
    </source>
</evidence>
<proteinExistence type="predicted"/>
<evidence type="ECO:0000256" key="5">
    <source>
        <dbReference type="ARBA" id="ARBA00022989"/>
    </source>
</evidence>
<keyword evidence="3" id="KW-0812">Transmembrane</keyword>
<dbReference type="eggNOG" id="COG4657">
    <property type="taxonomic scope" value="Bacteria"/>
</dbReference>